<name>A0A699X9C6_TANCI</name>
<comment type="caution">
    <text evidence="1">The sequence shown here is derived from an EMBL/GenBank/DDBJ whole genome shotgun (WGS) entry which is preliminary data.</text>
</comment>
<reference evidence="1" key="1">
    <citation type="journal article" date="2019" name="Sci. Rep.">
        <title>Draft genome of Tanacetum cinerariifolium, the natural source of mosquito coil.</title>
        <authorList>
            <person name="Yamashiro T."/>
            <person name="Shiraishi A."/>
            <person name="Satake H."/>
            <person name="Nakayama K."/>
        </authorList>
    </citation>
    <scope>NUCLEOTIDE SEQUENCE</scope>
</reference>
<sequence>RTLAAVRSGGGLQCRTQPVSSYQARPVGGSLRSDTLNRIPFLDCAQLQKLSSIKAAKAFWHHQACGPGSSPR</sequence>
<dbReference type="AlphaFoldDB" id="A0A699X9C6"/>
<dbReference type="EMBL" id="BKCJ011832779">
    <property type="protein sequence ID" value="GFD56752.1"/>
    <property type="molecule type" value="Genomic_DNA"/>
</dbReference>
<accession>A0A699X9C6</accession>
<feature type="non-terminal residue" evidence="1">
    <location>
        <position position="1"/>
    </location>
</feature>
<gene>
    <name evidence="1" type="ORF">Tci_928721</name>
</gene>
<protein>
    <submittedName>
        <fullName evidence="1">Uncharacterized protein</fullName>
    </submittedName>
</protein>
<organism evidence="1">
    <name type="scientific">Tanacetum cinerariifolium</name>
    <name type="common">Dalmatian daisy</name>
    <name type="synonym">Chrysanthemum cinerariifolium</name>
    <dbReference type="NCBI Taxonomy" id="118510"/>
    <lineage>
        <taxon>Eukaryota</taxon>
        <taxon>Viridiplantae</taxon>
        <taxon>Streptophyta</taxon>
        <taxon>Embryophyta</taxon>
        <taxon>Tracheophyta</taxon>
        <taxon>Spermatophyta</taxon>
        <taxon>Magnoliopsida</taxon>
        <taxon>eudicotyledons</taxon>
        <taxon>Gunneridae</taxon>
        <taxon>Pentapetalae</taxon>
        <taxon>asterids</taxon>
        <taxon>campanulids</taxon>
        <taxon>Asterales</taxon>
        <taxon>Asteraceae</taxon>
        <taxon>Asteroideae</taxon>
        <taxon>Anthemideae</taxon>
        <taxon>Anthemidinae</taxon>
        <taxon>Tanacetum</taxon>
    </lineage>
</organism>
<proteinExistence type="predicted"/>
<evidence type="ECO:0000313" key="1">
    <source>
        <dbReference type="EMBL" id="GFD56752.1"/>
    </source>
</evidence>